<organism evidence="1 2">
    <name type="scientific">Colletotrichum limetticola</name>
    <dbReference type="NCBI Taxonomy" id="1209924"/>
    <lineage>
        <taxon>Eukaryota</taxon>
        <taxon>Fungi</taxon>
        <taxon>Dikarya</taxon>
        <taxon>Ascomycota</taxon>
        <taxon>Pezizomycotina</taxon>
        <taxon>Sordariomycetes</taxon>
        <taxon>Hypocreomycetidae</taxon>
        <taxon>Glomerellales</taxon>
        <taxon>Glomerellaceae</taxon>
        <taxon>Colletotrichum</taxon>
        <taxon>Colletotrichum acutatum species complex</taxon>
    </lineage>
</organism>
<accession>A0ABQ9P8N1</accession>
<dbReference type="EMBL" id="JARUPT010000849">
    <property type="protein sequence ID" value="KAK0368447.1"/>
    <property type="molecule type" value="Genomic_DNA"/>
</dbReference>
<keyword evidence="2" id="KW-1185">Reference proteome</keyword>
<dbReference type="Proteomes" id="UP001169217">
    <property type="component" value="Unassembled WGS sequence"/>
</dbReference>
<name>A0ABQ9P8N1_9PEZI</name>
<evidence type="ECO:0000313" key="1">
    <source>
        <dbReference type="EMBL" id="KAK0368447.1"/>
    </source>
</evidence>
<evidence type="ECO:0000313" key="2">
    <source>
        <dbReference type="Proteomes" id="UP001169217"/>
    </source>
</evidence>
<reference evidence="1" key="1">
    <citation type="submission" date="2023-04" db="EMBL/GenBank/DDBJ databases">
        <title>Colletotrichum limetticola genome sequence.</title>
        <authorList>
            <person name="Baroncelli R."/>
        </authorList>
    </citation>
    <scope>NUCLEOTIDE SEQUENCE</scope>
    <source>
        <strain evidence="1">KLA-Anderson</strain>
    </source>
</reference>
<gene>
    <name evidence="1" type="ORF">CLIM01_14200</name>
</gene>
<sequence length="260" mass="29724">MGKGSSPNKPSLADAANNPPCIGNSCRTGSEAPRFHSPHSQDVIATSKCACLRRLTTFEKPTCEDRRIELCRAFDERRFDAMIYGQPDALPPPHGIFSDTGPASVGAAGAAAKTYRPSYMRMDPRIHWSHNRSDKWFEQKMEEIKARGGRKANFGKAAHRMRMQRIATERREAEDAPMGALAEGRDRILLVRSKPTEPWSHHRQMDFGDVPAHELPRYVQENESWMSAAKWMRESREVYLQAAKLEADHEPWEHLFRKRR</sequence>
<comment type="caution">
    <text evidence="1">The sequence shown here is derived from an EMBL/GenBank/DDBJ whole genome shotgun (WGS) entry which is preliminary data.</text>
</comment>
<protein>
    <submittedName>
        <fullName evidence="1">Uncharacterized protein</fullName>
    </submittedName>
</protein>
<proteinExistence type="predicted"/>